<accession>A0A3A8MR44</accession>
<dbReference type="RefSeq" id="WP_120629686.1">
    <property type="nucleotide sequence ID" value="NZ_RAWG01000367.1"/>
</dbReference>
<sequence length="394" mass="42758">MRPSRLLPLCLVLGGCALEPDDPIYLSGTVLEADGAPWRGGPLTLMRPRIVDPQPDGYGGVTGTARYEPWAEVVPDAEGLFLQSLTARDVGADGLEHPHPWTDVTAFQLHLPRTDGGRDFLWFQVTLDADLPPLRAWEGRVRAVEAQGGARLEWDAVVPTGDLQAPEYFVRVQGEAGLAWQVHAGSAEPWVGPWMLEDFAVQTRVQAVSKGTRVWFKNTLFYNAVGESPPVPLPFAGQVPASRGAGCALASGPFEPCPLTDGKLERFRVSTEEEPLPKALFLALKEPVRPQRVLVRGLAGFGDVLHVEGSVDGETWVPLGDSPLVQEFNKVPYEEDPAVRSDDEQYLDVPVRADAPAVGRIRLRMTNVLSDGTSMAGQFSSLREVSVFGGPAID</sequence>
<protein>
    <submittedName>
        <fullName evidence="1">Uncharacterized protein</fullName>
    </submittedName>
</protein>
<reference evidence="2" key="1">
    <citation type="submission" date="2018-09" db="EMBL/GenBank/DDBJ databases">
        <authorList>
            <person name="Livingstone P.G."/>
            <person name="Whitworth D.E."/>
        </authorList>
    </citation>
    <scope>NUCLEOTIDE SEQUENCE [LARGE SCALE GENOMIC DNA]</scope>
    <source>
        <strain evidence="2">CA040B</strain>
    </source>
</reference>
<evidence type="ECO:0000313" key="1">
    <source>
        <dbReference type="EMBL" id="RKH33679.1"/>
    </source>
</evidence>
<dbReference type="AlphaFoldDB" id="A0A3A8MR44"/>
<evidence type="ECO:0000313" key="2">
    <source>
        <dbReference type="Proteomes" id="UP000273405"/>
    </source>
</evidence>
<dbReference type="EMBL" id="RAWG01000367">
    <property type="protein sequence ID" value="RKH33679.1"/>
    <property type="molecule type" value="Genomic_DNA"/>
</dbReference>
<organism evidence="1 2">
    <name type="scientific">Corallococcus sicarius</name>
    <dbReference type="NCBI Taxonomy" id="2316726"/>
    <lineage>
        <taxon>Bacteria</taxon>
        <taxon>Pseudomonadati</taxon>
        <taxon>Myxococcota</taxon>
        <taxon>Myxococcia</taxon>
        <taxon>Myxococcales</taxon>
        <taxon>Cystobacterineae</taxon>
        <taxon>Myxococcaceae</taxon>
        <taxon>Corallococcus</taxon>
    </lineage>
</organism>
<name>A0A3A8MR44_9BACT</name>
<proteinExistence type="predicted"/>
<gene>
    <name evidence="1" type="ORF">D7X12_35745</name>
</gene>
<keyword evidence="2" id="KW-1185">Reference proteome</keyword>
<dbReference type="OrthoDB" id="5382034at2"/>
<dbReference type="PROSITE" id="PS51257">
    <property type="entry name" value="PROKAR_LIPOPROTEIN"/>
    <property type="match status" value="1"/>
</dbReference>
<dbReference type="Proteomes" id="UP000273405">
    <property type="component" value="Unassembled WGS sequence"/>
</dbReference>
<comment type="caution">
    <text evidence="1">The sequence shown here is derived from an EMBL/GenBank/DDBJ whole genome shotgun (WGS) entry which is preliminary data.</text>
</comment>